<protein>
    <submittedName>
        <fullName evidence="1">Uncharacterized protein</fullName>
    </submittedName>
</protein>
<dbReference type="EMBL" id="ML208267">
    <property type="protein sequence ID" value="TFK74684.1"/>
    <property type="molecule type" value="Genomic_DNA"/>
</dbReference>
<name>A0ACD3BAK9_9AGAR</name>
<proteinExistence type="predicted"/>
<keyword evidence="2" id="KW-1185">Reference proteome</keyword>
<evidence type="ECO:0000313" key="2">
    <source>
        <dbReference type="Proteomes" id="UP000308600"/>
    </source>
</evidence>
<reference evidence="1 2" key="1">
    <citation type="journal article" date="2019" name="Nat. Ecol. Evol.">
        <title>Megaphylogeny resolves global patterns of mushroom evolution.</title>
        <authorList>
            <person name="Varga T."/>
            <person name="Krizsan K."/>
            <person name="Foldi C."/>
            <person name="Dima B."/>
            <person name="Sanchez-Garcia M."/>
            <person name="Sanchez-Ramirez S."/>
            <person name="Szollosi G.J."/>
            <person name="Szarkandi J.G."/>
            <person name="Papp V."/>
            <person name="Albert L."/>
            <person name="Andreopoulos W."/>
            <person name="Angelini C."/>
            <person name="Antonin V."/>
            <person name="Barry K.W."/>
            <person name="Bougher N.L."/>
            <person name="Buchanan P."/>
            <person name="Buyck B."/>
            <person name="Bense V."/>
            <person name="Catcheside P."/>
            <person name="Chovatia M."/>
            <person name="Cooper J."/>
            <person name="Damon W."/>
            <person name="Desjardin D."/>
            <person name="Finy P."/>
            <person name="Geml J."/>
            <person name="Haridas S."/>
            <person name="Hughes K."/>
            <person name="Justo A."/>
            <person name="Karasinski D."/>
            <person name="Kautmanova I."/>
            <person name="Kiss B."/>
            <person name="Kocsube S."/>
            <person name="Kotiranta H."/>
            <person name="LaButti K.M."/>
            <person name="Lechner B.E."/>
            <person name="Liimatainen K."/>
            <person name="Lipzen A."/>
            <person name="Lukacs Z."/>
            <person name="Mihaltcheva S."/>
            <person name="Morgado L.N."/>
            <person name="Niskanen T."/>
            <person name="Noordeloos M.E."/>
            <person name="Ohm R.A."/>
            <person name="Ortiz-Santana B."/>
            <person name="Ovrebo C."/>
            <person name="Racz N."/>
            <person name="Riley R."/>
            <person name="Savchenko A."/>
            <person name="Shiryaev A."/>
            <person name="Soop K."/>
            <person name="Spirin V."/>
            <person name="Szebenyi C."/>
            <person name="Tomsovsky M."/>
            <person name="Tulloss R.E."/>
            <person name="Uehling J."/>
            <person name="Grigoriev I.V."/>
            <person name="Vagvolgyi C."/>
            <person name="Papp T."/>
            <person name="Martin F.M."/>
            <person name="Miettinen O."/>
            <person name="Hibbett D.S."/>
            <person name="Nagy L.G."/>
        </authorList>
    </citation>
    <scope>NUCLEOTIDE SEQUENCE [LARGE SCALE GENOMIC DNA]</scope>
    <source>
        <strain evidence="1 2">NL-1719</strain>
    </source>
</reference>
<sequence>MILGNEFEDTAGYWYASERQEYTTSMPVKAQGIHSPTLLKQHEKYYHATGSLVIRVGLPHVHTPFPAPEIASTPQIQNILFRIWDGLFYTHSEKFSRLYLLATNLEDSKHNTDQNPLVIEDIEPSKFEKLLGVINPLTIGRYQASS</sequence>
<dbReference type="Proteomes" id="UP000308600">
    <property type="component" value="Unassembled WGS sequence"/>
</dbReference>
<evidence type="ECO:0000313" key="1">
    <source>
        <dbReference type="EMBL" id="TFK74684.1"/>
    </source>
</evidence>
<organism evidence="1 2">
    <name type="scientific">Pluteus cervinus</name>
    <dbReference type="NCBI Taxonomy" id="181527"/>
    <lineage>
        <taxon>Eukaryota</taxon>
        <taxon>Fungi</taxon>
        <taxon>Dikarya</taxon>
        <taxon>Basidiomycota</taxon>
        <taxon>Agaricomycotina</taxon>
        <taxon>Agaricomycetes</taxon>
        <taxon>Agaricomycetidae</taxon>
        <taxon>Agaricales</taxon>
        <taxon>Pluteineae</taxon>
        <taxon>Pluteaceae</taxon>
        <taxon>Pluteus</taxon>
    </lineage>
</organism>
<accession>A0ACD3BAK9</accession>
<gene>
    <name evidence="1" type="ORF">BDN72DRAFT_672200</name>
</gene>